<evidence type="ECO:0000313" key="12">
    <source>
        <dbReference type="Proteomes" id="UP000280549"/>
    </source>
</evidence>
<evidence type="ECO:0000313" key="5">
    <source>
        <dbReference type="EMBL" id="RSI23414.1"/>
    </source>
</evidence>
<gene>
    <name evidence="6" type="ORF">D8869_06870</name>
    <name evidence="5" type="ORF">D8881_08275</name>
    <name evidence="4" type="ORF">D8887_02080</name>
    <name evidence="3" type="ORF">EII39_00955</name>
    <name evidence="2" type="ORF">FKX92_08915</name>
    <name evidence="7" type="ORF">NCTC11085_00474</name>
</gene>
<dbReference type="EMBL" id="RJML01000002">
    <property type="protein sequence ID" value="RSI11474.1"/>
    <property type="molecule type" value="Genomic_DNA"/>
</dbReference>
<evidence type="ECO:0000313" key="8">
    <source>
        <dbReference type="Proteomes" id="UP000249623"/>
    </source>
</evidence>
<name>A0A2X3XDX3_STRSA</name>
<accession>A0A2X3XDX3</accession>
<dbReference type="Proteomes" id="UP000249623">
    <property type="component" value="Chromosome 1"/>
</dbReference>
<evidence type="ECO:0000313" key="10">
    <source>
        <dbReference type="Proteomes" id="UP000277597"/>
    </source>
</evidence>
<dbReference type="AlphaFoldDB" id="A0A2X3XDX3"/>
<dbReference type="EMBL" id="RJND01000004">
    <property type="protein sequence ID" value="RSI52269.1"/>
    <property type="molecule type" value="Genomic_DNA"/>
</dbReference>
<evidence type="ECO:0000313" key="11">
    <source>
        <dbReference type="Proteomes" id="UP000280406"/>
    </source>
</evidence>
<dbReference type="RefSeq" id="WP_002903845.1">
    <property type="nucleotide sequence ID" value="NZ_CBCSBD010000001.1"/>
</dbReference>
<feature type="transmembrane region" description="Helical" evidence="1">
    <location>
        <begin position="40"/>
        <end position="62"/>
    </location>
</feature>
<keyword evidence="1" id="KW-0812">Transmembrane</keyword>
<dbReference type="Proteomes" id="UP000277597">
    <property type="component" value="Unassembled WGS sequence"/>
</dbReference>
<reference evidence="7 8" key="1">
    <citation type="submission" date="2018-06" db="EMBL/GenBank/DDBJ databases">
        <authorList>
            <consortium name="Pathogen Informatics"/>
            <person name="Doyle S."/>
        </authorList>
    </citation>
    <scope>NUCLEOTIDE SEQUENCE [LARGE SCALE GENOMIC DNA]</scope>
    <source>
        <strain evidence="7 8">NCTC11085</strain>
    </source>
</reference>
<reference evidence="9 11" key="3">
    <citation type="submission" date="2018-11" db="EMBL/GenBank/DDBJ databases">
        <title>Species Designations Belie Phenotypic and Genotypic Heterogeneity in Oral Streptococci.</title>
        <authorList>
            <person name="Velsko I."/>
        </authorList>
    </citation>
    <scope>NUCLEOTIDE SEQUENCE [LARGE SCALE GENOMIC DNA]</scope>
    <source>
        <strain evidence="5 12">BCC20</strain>
        <strain evidence="6 11">BCC37</strain>
        <strain evidence="4 9">KLC03</strain>
    </source>
</reference>
<evidence type="ECO:0000313" key="9">
    <source>
        <dbReference type="Proteomes" id="UP000269317"/>
    </source>
</evidence>
<protein>
    <submittedName>
        <fullName evidence="7">Integral membrane protein</fullName>
    </submittedName>
</protein>
<dbReference type="Proteomes" id="UP000280549">
    <property type="component" value="Unassembled WGS sequence"/>
</dbReference>
<sequence length="111" mass="11294">MKTKTLALISGLVGLIGGTILLLSNIFFVPFSALLGDSGLNLLGAVIKLAALGLGITSLAYYKGQMRFSVAAGVLLIVGSSNIAPIPFIGWIAGILLIIGGALFLASSSKF</sequence>
<reference evidence="3 10" key="2">
    <citation type="submission" date="2018-11" db="EMBL/GenBank/DDBJ databases">
        <title>Genomes From Bacteria Associated with the Canine Oral Cavity: a Test Case for Automated Genome-Based Taxonomic Assignment.</title>
        <authorList>
            <person name="Coil D.A."/>
            <person name="Jospin G."/>
            <person name="Darling A.E."/>
            <person name="Wallis C."/>
            <person name="Davis I.J."/>
            <person name="Harris S."/>
            <person name="Eisen J.A."/>
            <person name="Holcombe L.J."/>
            <person name="O'Flynn C."/>
        </authorList>
    </citation>
    <scope>NUCLEOTIDE SEQUENCE [LARGE SCALE GENOMIC DNA]</scope>
    <source>
        <strain evidence="3 10">OH953</strain>
    </source>
</reference>
<evidence type="ECO:0000313" key="13">
    <source>
        <dbReference type="Proteomes" id="UP000324105"/>
    </source>
</evidence>
<evidence type="ECO:0000313" key="6">
    <source>
        <dbReference type="EMBL" id="RSI52269.1"/>
    </source>
</evidence>
<evidence type="ECO:0000256" key="1">
    <source>
        <dbReference type="SAM" id="Phobius"/>
    </source>
</evidence>
<evidence type="ECO:0000313" key="3">
    <source>
        <dbReference type="EMBL" id="RRC93927.1"/>
    </source>
</evidence>
<feature type="transmembrane region" description="Helical" evidence="1">
    <location>
        <begin position="6"/>
        <end position="28"/>
    </location>
</feature>
<dbReference type="EMBL" id="RQZI01000001">
    <property type="protein sequence ID" value="RRC93927.1"/>
    <property type="molecule type" value="Genomic_DNA"/>
</dbReference>
<evidence type="ECO:0000313" key="7">
    <source>
        <dbReference type="EMBL" id="SQF33991.1"/>
    </source>
</evidence>
<evidence type="ECO:0000313" key="2">
    <source>
        <dbReference type="EMBL" id="KAA0115347.1"/>
    </source>
</evidence>
<proteinExistence type="predicted"/>
<dbReference type="EMBL" id="VIBR01000004">
    <property type="protein sequence ID" value="KAA0115347.1"/>
    <property type="molecule type" value="Genomic_DNA"/>
</dbReference>
<dbReference type="Proteomes" id="UP000324105">
    <property type="component" value="Unassembled WGS sequence"/>
</dbReference>
<evidence type="ECO:0000313" key="4">
    <source>
        <dbReference type="EMBL" id="RSI11474.1"/>
    </source>
</evidence>
<dbReference type="EMBL" id="RJMR01000006">
    <property type="protein sequence ID" value="RSI23414.1"/>
    <property type="molecule type" value="Genomic_DNA"/>
</dbReference>
<reference evidence="2 13" key="4">
    <citation type="submission" date="2019-06" db="EMBL/GenBank/DDBJ databases">
        <title>Genome sequence and analysis of a MDR-Streptococcus sanguis isolated from throat swab of children with scarlet fever from Hangzhou,China.</title>
        <authorList>
            <person name="Huang Y."/>
            <person name="Xie L."/>
            <person name="Liu W."/>
        </authorList>
    </citation>
    <scope>NUCLEOTIDE SEQUENCE [LARGE SCALE GENOMIC DNA]</scope>
    <source>
        <strain evidence="2 13">S28</strain>
    </source>
</reference>
<keyword evidence="1" id="KW-1133">Transmembrane helix</keyword>
<feature type="transmembrane region" description="Helical" evidence="1">
    <location>
        <begin position="82"/>
        <end position="106"/>
    </location>
</feature>
<dbReference type="GeneID" id="48424908"/>
<dbReference type="Proteomes" id="UP000269317">
    <property type="component" value="Unassembled WGS sequence"/>
</dbReference>
<keyword evidence="1" id="KW-0472">Membrane</keyword>
<dbReference type="EMBL" id="LS483346">
    <property type="protein sequence ID" value="SQF33991.1"/>
    <property type="molecule type" value="Genomic_DNA"/>
</dbReference>
<organism evidence="7 8">
    <name type="scientific">Streptococcus sanguinis</name>
    <dbReference type="NCBI Taxonomy" id="1305"/>
    <lineage>
        <taxon>Bacteria</taxon>
        <taxon>Bacillati</taxon>
        <taxon>Bacillota</taxon>
        <taxon>Bacilli</taxon>
        <taxon>Lactobacillales</taxon>
        <taxon>Streptococcaceae</taxon>
        <taxon>Streptococcus</taxon>
    </lineage>
</organism>
<dbReference type="Proteomes" id="UP000280406">
    <property type="component" value="Unassembled WGS sequence"/>
</dbReference>